<reference evidence="2" key="2">
    <citation type="submission" date="2019-01" db="EMBL/GenBank/DDBJ databases">
        <authorList>
            <person name="Graves T."/>
            <person name="Eichler E.E."/>
            <person name="Wilson R.K."/>
        </authorList>
    </citation>
    <scope>NUCLEOTIDE SEQUENCE [LARGE SCALE GENOMIC DNA]</scope>
    <source>
        <strain evidence="2">17573</strain>
    </source>
</reference>
<dbReference type="Proteomes" id="UP000006718">
    <property type="component" value="Chromosome X"/>
</dbReference>
<dbReference type="Ensembl" id="ENSMMUT00000094906.1">
    <property type="protein sequence ID" value="ENSMMUP00000071240.1"/>
    <property type="gene ID" value="ENSMMUG00000053147.1"/>
</dbReference>
<keyword evidence="3" id="KW-1185">Reference proteome</keyword>
<name>A0A5F7ZZZ5_MACMU</name>
<dbReference type="InterPro" id="IPR031771">
    <property type="entry name" value="CAAX_1"/>
</dbReference>
<dbReference type="GeneTree" id="ENSGT00940000167140"/>
<organism evidence="2 3">
    <name type="scientific">Macaca mulatta</name>
    <name type="common">Rhesus macaque</name>
    <dbReference type="NCBI Taxonomy" id="9544"/>
    <lineage>
        <taxon>Eukaryota</taxon>
        <taxon>Metazoa</taxon>
        <taxon>Chordata</taxon>
        <taxon>Craniata</taxon>
        <taxon>Vertebrata</taxon>
        <taxon>Euteleostomi</taxon>
        <taxon>Mammalia</taxon>
        <taxon>Eutheria</taxon>
        <taxon>Euarchontoglires</taxon>
        <taxon>Primates</taxon>
        <taxon>Haplorrhini</taxon>
        <taxon>Catarrhini</taxon>
        <taxon>Cercopithecidae</taxon>
        <taxon>Cercopithecinae</taxon>
        <taxon>Macaca</taxon>
    </lineage>
</organism>
<reference evidence="2" key="3">
    <citation type="submission" date="2025-08" db="UniProtKB">
        <authorList>
            <consortium name="Ensembl"/>
        </authorList>
    </citation>
    <scope>IDENTIFICATION</scope>
    <source>
        <strain evidence="2">17573</strain>
    </source>
</reference>
<dbReference type="VEuPathDB" id="HostDB:ENSMMUG00000053147"/>
<sequence length="172" mass="17641">MGGGRGLLGRETLGPRGGCSGEGPLCQWPPPGSPQAPSLRASLPLEPPRCPLRSCPLPLLSPPAPVPSRVVLAFVPGIAFQAPAAAPGPHSGAGCLHPLVPAQPLPCTFGRRPALQLHKAGLLLHTGQPTHSRGCQPPSTPPDCQPSTSFCPQTYATTAVAVHRISSTDCRS</sequence>
<gene>
    <name evidence="2" type="primary">FAM127C</name>
</gene>
<dbReference type="InParanoid" id="A0A5F7ZZZ5"/>
<feature type="region of interest" description="Disordered" evidence="1">
    <location>
        <begin position="1"/>
        <end position="42"/>
    </location>
</feature>
<evidence type="ECO:0000256" key="1">
    <source>
        <dbReference type="SAM" id="MobiDB-lite"/>
    </source>
</evidence>
<dbReference type="AlphaFoldDB" id="A0A5F7ZZZ5"/>
<dbReference type="Bgee" id="ENSMMUG00000053147">
    <property type="expression patterns" value="Expressed in adipose tissue and 20 other cell types or tissues"/>
</dbReference>
<accession>A0A5F7ZZZ5</accession>
<dbReference type="OMA" id="PPDCQTT"/>
<reference evidence="2" key="4">
    <citation type="submission" date="2025-09" db="UniProtKB">
        <authorList>
            <consortium name="Ensembl"/>
        </authorList>
    </citation>
    <scope>IDENTIFICATION</scope>
    <source>
        <strain evidence="2">17573</strain>
    </source>
</reference>
<evidence type="ECO:0000313" key="2">
    <source>
        <dbReference type="Ensembl" id="ENSMMUP00000071240.1"/>
    </source>
</evidence>
<evidence type="ECO:0000313" key="3">
    <source>
        <dbReference type="Proteomes" id="UP000006718"/>
    </source>
</evidence>
<dbReference type="Pfam" id="PF15895">
    <property type="entry name" value="CAAX_1"/>
    <property type="match status" value="1"/>
</dbReference>
<reference evidence="3" key="1">
    <citation type="journal article" date="2007" name="Science">
        <title>Evolutionary and biomedical insights from the rhesus macaque genome.</title>
        <authorList>
            <person name="Gibbs R.A."/>
            <person name="Rogers J."/>
            <person name="Katze M.G."/>
            <person name="Bumgarner R."/>
            <person name="Weinstock G.M."/>
            <person name="Mardis E.R."/>
            <person name="Remington K.A."/>
            <person name="Strausberg R.L."/>
            <person name="Venter J.C."/>
            <person name="Wilson R.K."/>
            <person name="Batzer M.A."/>
            <person name="Bustamante C.D."/>
            <person name="Eichler E.E."/>
            <person name="Hahn M.W."/>
            <person name="Hardison R.C."/>
            <person name="Makova K.D."/>
            <person name="Miller W."/>
            <person name="Milosavljevic A."/>
            <person name="Palermo R.E."/>
            <person name="Siepel A."/>
            <person name="Sikela J.M."/>
            <person name="Attaway T."/>
            <person name="Bell S."/>
            <person name="Bernard K.E."/>
            <person name="Buhay C.J."/>
            <person name="Chandrabose M.N."/>
            <person name="Dao M."/>
            <person name="Davis C."/>
            <person name="Delehaunty K.D."/>
            <person name="Ding Y."/>
            <person name="Dinh H.H."/>
            <person name="Dugan-Rocha S."/>
            <person name="Fulton L.A."/>
            <person name="Gabisi R.A."/>
            <person name="Garner T.T."/>
            <person name="Godfrey J."/>
            <person name="Hawes A.C."/>
            <person name="Hernandez J."/>
            <person name="Hines S."/>
            <person name="Holder M."/>
            <person name="Hume J."/>
            <person name="Jhangiani S.N."/>
            <person name="Joshi V."/>
            <person name="Khan Z.M."/>
            <person name="Kirkness E.F."/>
            <person name="Cree A."/>
            <person name="Fowler R.G."/>
            <person name="Lee S."/>
            <person name="Lewis L.R."/>
            <person name="Li Z."/>
            <person name="Liu Y.-S."/>
            <person name="Moore S.M."/>
            <person name="Muzny D."/>
            <person name="Nazareth L.V."/>
            <person name="Ngo D.N."/>
            <person name="Okwuonu G.O."/>
            <person name="Pai G."/>
            <person name="Parker D."/>
            <person name="Paul H.A."/>
            <person name="Pfannkoch C."/>
            <person name="Pohl C.S."/>
            <person name="Rogers Y.-H.C."/>
            <person name="Ruiz S.J."/>
            <person name="Sabo A."/>
            <person name="Santibanez J."/>
            <person name="Schneider B.W."/>
            <person name="Smith S.M."/>
            <person name="Sodergren E."/>
            <person name="Svatek A.F."/>
            <person name="Utterback T.R."/>
            <person name="Vattathil S."/>
            <person name="Warren W."/>
            <person name="White C.S."/>
            <person name="Chinwalla A.T."/>
            <person name="Feng Y."/>
            <person name="Halpern A.L."/>
            <person name="Hillier L.W."/>
            <person name="Huang X."/>
            <person name="Minx P."/>
            <person name="Nelson J.O."/>
            <person name="Pepin K.H."/>
            <person name="Qin X."/>
            <person name="Sutton G.G."/>
            <person name="Venter E."/>
            <person name="Walenz B.P."/>
            <person name="Wallis J.W."/>
            <person name="Worley K.C."/>
            <person name="Yang S.-P."/>
            <person name="Jones S.M."/>
            <person name="Marra M.A."/>
            <person name="Rocchi M."/>
            <person name="Schein J.E."/>
            <person name="Baertsch R."/>
            <person name="Clarke L."/>
            <person name="Csuros M."/>
            <person name="Glasscock J."/>
            <person name="Harris R.A."/>
            <person name="Havlak P."/>
            <person name="Jackson A.R."/>
            <person name="Jiang H."/>
            <person name="Liu Y."/>
            <person name="Messina D.N."/>
            <person name="Shen Y."/>
            <person name="Song H.X.-Z."/>
            <person name="Wylie T."/>
            <person name="Zhang L."/>
            <person name="Birney E."/>
            <person name="Han K."/>
            <person name="Konkel M.K."/>
            <person name="Lee J."/>
            <person name="Smit A.F.A."/>
            <person name="Ullmer B."/>
            <person name="Wang H."/>
            <person name="Xing J."/>
            <person name="Burhans R."/>
            <person name="Cheng Z."/>
            <person name="Karro J.E."/>
            <person name="Ma J."/>
            <person name="Raney B."/>
            <person name="She X."/>
            <person name="Cox M.J."/>
            <person name="Demuth J.P."/>
            <person name="Dumas L.J."/>
            <person name="Han S.-G."/>
            <person name="Hopkins J."/>
            <person name="Karimpour-Fard A."/>
            <person name="Kim Y.H."/>
            <person name="Pollack J.R."/>
            <person name="Vinar T."/>
            <person name="Addo-Quaye C."/>
            <person name="Degenhardt J."/>
            <person name="Denby A."/>
            <person name="Hubisz M.J."/>
            <person name="Indap A."/>
            <person name="Kosiol C."/>
            <person name="Lahn B.T."/>
            <person name="Lawson H.A."/>
            <person name="Marklein A."/>
            <person name="Nielsen R."/>
            <person name="Vallender E.J."/>
            <person name="Clark A.G."/>
            <person name="Ferguson B."/>
            <person name="Hernandez R.D."/>
            <person name="Hirani K."/>
            <person name="Kehrer-Sawatzki H."/>
            <person name="Kolb J."/>
            <person name="Patil S."/>
            <person name="Pu L.-L."/>
            <person name="Ren Y."/>
            <person name="Smith D.G."/>
            <person name="Wheeler D.A."/>
            <person name="Schenck I."/>
            <person name="Ball E.V."/>
            <person name="Chen R."/>
            <person name="Cooper D.N."/>
            <person name="Giardine B."/>
            <person name="Hsu F."/>
            <person name="Kent W.J."/>
            <person name="Lesk A."/>
            <person name="Nelson D.L."/>
            <person name="O'brien W.E."/>
            <person name="Pruefer K."/>
            <person name="Stenson P.D."/>
            <person name="Wallace J.C."/>
            <person name="Ke H."/>
            <person name="Liu X.-M."/>
            <person name="Wang P."/>
            <person name="Xiang A.P."/>
            <person name="Yang F."/>
            <person name="Barber G.P."/>
            <person name="Haussler D."/>
            <person name="Karolchik D."/>
            <person name="Kern A.D."/>
            <person name="Kuhn R.M."/>
            <person name="Smith K.E."/>
            <person name="Zwieg A.S."/>
        </authorList>
    </citation>
    <scope>NUCLEOTIDE SEQUENCE [LARGE SCALE GENOMIC DNA]</scope>
    <source>
        <strain evidence="3">17573</strain>
    </source>
</reference>
<proteinExistence type="predicted"/>
<protein>
    <submittedName>
        <fullName evidence="2">Family with sequence similarity 127, member C</fullName>
    </submittedName>
</protein>